<dbReference type="InterPro" id="IPR006016">
    <property type="entry name" value="UspA"/>
</dbReference>
<evidence type="ECO:0000256" key="1">
    <source>
        <dbReference type="SAM" id="MobiDB-lite"/>
    </source>
</evidence>
<evidence type="ECO:0000313" key="3">
    <source>
        <dbReference type="EMBL" id="PWH06129.1"/>
    </source>
</evidence>
<evidence type="ECO:0000259" key="2">
    <source>
        <dbReference type="Pfam" id="PF00582"/>
    </source>
</evidence>
<name>A0A2U2RJS4_9MICO</name>
<dbReference type="Proteomes" id="UP000245590">
    <property type="component" value="Unassembled WGS sequence"/>
</dbReference>
<dbReference type="EMBL" id="QFKX01000003">
    <property type="protein sequence ID" value="PWH06129.1"/>
    <property type="molecule type" value="Genomic_DNA"/>
</dbReference>
<feature type="compositionally biased region" description="Polar residues" evidence="1">
    <location>
        <begin position="1"/>
        <end position="11"/>
    </location>
</feature>
<accession>A0A2U2RJS4</accession>
<dbReference type="InterPro" id="IPR014729">
    <property type="entry name" value="Rossmann-like_a/b/a_fold"/>
</dbReference>
<dbReference type="SUPFAM" id="SSF52402">
    <property type="entry name" value="Adenine nucleotide alpha hydrolases-like"/>
    <property type="match status" value="1"/>
</dbReference>
<comment type="caution">
    <text evidence="3">The sequence shown here is derived from an EMBL/GenBank/DDBJ whole genome shotgun (WGS) entry which is preliminary data.</text>
</comment>
<dbReference type="Pfam" id="PF00582">
    <property type="entry name" value="Usp"/>
    <property type="match status" value="1"/>
</dbReference>
<sequence length="191" mass="19690">MSPIDPSQDTTSLERLDEVAAARERAETPDGAADDSGVRAPIVVGVSRSSGSPAALRWALAEARLRGLPLVALRAYRVPGTAAGSVRPTPSRVAGSDDPLRDATLEALQADVRKALGAAASEVDTRAARGAKGKVLVDASANATMLVLDAPRRREVRSGPALSAQLTQRAQCPVVVMPGPVRRGAGSLEEG</sequence>
<dbReference type="AlphaFoldDB" id="A0A2U2RJS4"/>
<organism evidence="3 4">
    <name type="scientific">Brachybacterium endophyticum</name>
    <dbReference type="NCBI Taxonomy" id="2182385"/>
    <lineage>
        <taxon>Bacteria</taxon>
        <taxon>Bacillati</taxon>
        <taxon>Actinomycetota</taxon>
        <taxon>Actinomycetes</taxon>
        <taxon>Micrococcales</taxon>
        <taxon>Dermabacteraceae</taxon>
        <taxon>Brachybacterium</taxon>
    </lineage>
</organism>
<reference evidence="3 4" key="1">
    <citation type="submission" date="2018-05" db="EMBL/GenBank/DDBJ databases">
        <title>Brachybacterium sp. M1HQ-2T, whole genome shotgun sequence.</title>
        <authorList>
            <person name="Tuo L."/>
        </authorList>
    </citation>
    <scope>NUCLEOTIDE SEQUENCE [LARGE SCALE GENOMIC DNA]</scope>
    <source>
        <strain evidence="3 4">M1HQ-2</strain>
    </source>
</reference>
<feature type="domain" description="UspA" evidence="2">
    <location>
        <begin position="41"/>
        <end position="177"/>
    </location>
</feature>
<dbReference type="OrthoDB" id="3828911at2"/>
<feature type="compositionally biased region" description="Basic and acidic residues" evidence="1">
    <location>
        <begin position="12"/>
        <end position="28"/>
    </location>
</feature>
<evidence type="ECO:0000313" key="4">
    <source>
        <dbReference type="Proteomes" id="UP000245590"/>
    </source>
</evidence>
<dbReference type="Gene3D" id="3.40.50.620">
    <property type="entry name" value="HUPs"/>
    <property type="match status" value="1"/>
</dbReference>
<keyword evidence="4" id="KW-1185">Reference proteome</keyword>
<protein>
    <recommendedName>
        <fullName evidence="2">UspA domain-containing protein</fullName>
    </recommendedName>
</protein>
<dbReference type="RefSeq" id="WP_109275876.1">
    <property type="nucleotide sequence ID" value="NZ_QFKX01000003.1"/>
</dbReference>
<gene>
    <name evidence="3" type="ORF">DEO23_10005</name>
</gene>
<proteinExistence type="predicted"/>
<feature type="region of interest" description="Disordered" evidence="1">
    <location>
        <begin position="1"/>
        <end position="38"/>
    </location>
</feature>